<dbReference type="InterPro" id="IPR025336">
    <property type="entry name" value="SCO4226-like"/>
</dbReference>
<gene>
    <name evidence="1" type="ORF">P1J78_23435</name>
</gene>
<keyword evidence="2" id="KW-1185">Reference proteome</keyword>
<reference evidence="1" key="1">
    <citation type="submission" date="2023-03" db="EMBL/GenBank/DDBJ databases">
        <title>Multiphase analysis and comparison of six strains from genera Psychromarinibacter, Lutimaribacter, and Maritimibacter, including a novel species: Psychromarinibacter sediminicola sp. nov.</title>
        <authorList>
            <person name="Wang Y.-H."/>
            <person name="Ye M.-Q."/>
            <person name="Du Z.-J."/>
        </authorList>
    </citation>
    <scope>NUCLEOTIDE SEQUENCE</scope>
    <source>
        <strain evidence="1">C21-152</strain>
    </source>
</reference>
<comment type="caution">
    <text evidence="1">The sequence shown here is derived from an EMBL/GenBank/DDBJ whole genome shotgun (WGS) entry which is preliminary data.</text>
</comment>
<accession>A0AAE3TAW9</accession>
<organism evidence="1 2">
    <name type="scientific">Psychromarinibacter sediminicola</name>
    <dbReference type="NCBI Taxonomy" id="3033385"/>
    <lineage>
        <taxon>Bacteria</taxon>
        <taxon>Pseudomonadati</taxon>
        <taxon>Pseudomonadota</taxon>
        <taxon>Alphaproteobacteria</taxon>
        <taxon>Rhodobacterales</taxon>
        <taxon>Paracoccaceae</taxon>
        <taxon>Psychromarinibacter</taxon>
    </lineage>
</organism>
<sequence>MITYLVQREIEGVGLSGRPGLELSAARSVEALARMAPRVTWCHTWIGADFLLSLYRADAVGDVIEHARRAGLPDGRISRVLAELPGAETSWLTSLDATGTSRG</sequence>
<evidence type="ECO:0000313" key="2">
    <source>
        <dbReference type="Proteomes" id="UP001220964"/>
    </source>
</evidence>
<dbReference type="Proteomes" id="UP001220964">
    <property type="component" value="Unassembled WGS sequence"/>
</dbReference>
<dbReference type="AlphaFoldDB" id="A0AAE3TAW9"/>
<protein>
    <submittedName>
        <fullName evidence="1">DUF4242 domain-containing protein</fullName>
    </submittedName>
</protein>
<name>A0AAE3TAW9_9RHOB</name>
<evidence type="ECO:0000313" key="1">
    <source>
        <dbReference type="EMBL" id="MDF0603682.1"/>
    </source>
</evidence>
<dbReference type="RefSeq" id="WP_275569796.1">
    <property type="nucleotide sequence ID" value="NZ_JARGYC010000118.1"/>
</dbReference>
<proteinExistence type="predicted"/>
<dbReference type="Pfam" id="PF14026">
    <property type="entry name" value="SCO4226-like"/>
    <property type="match status" value="1"/>
</dbReference>
<dbReference type="EMBL" id="JARGYC010000118">
    <property type="protein sequence ID" value="MDF0603682.1"/>
    <property type="molecule type" value="Genomic_DNA"/>
</dbReference>